<gene>
    <name evidence="2" type="ORF">SAMN02746065_13619</name>
</gene>
<dbReference type="EMBL" id="FWXY01000036">
    <property type="protein sequence ID" value="SMD11045.1"/>
    <property type="molecule type" value="Genomic_DNA"/>
</dbReference>
<feature type="domain" description="DUF3786" evidence="1">
    <location>
        <begin position="24"/>
        <end position="198"/>
    </location>
</feature>
<evidence type="ECO:0000259" key="1">
    <source>
        <dbReference type="Pfam" id="PF12654"/>
    </source>
</evidence>
<organism evidence="2 3">
    <name type="scientific">Desulfocicer vacuolatum DSM 3385</name>
    <dbReference type="NCBI Taxonomy" id="1121400"/>
    <lineage>
        <taxon>Bacteria</taxon>
        <taxon>Pseudomonadati</taxon>
        <taxon>Thermodesulfobacteriota</taxon>
        <taxon>Desulfobacteria</taxon>
        <taxon>Desulfobacterales</taxon>
        <taxon>Desulfobacteraceae</taxon>
        <taxon>Desulfocicer</taxon>
    </lineage>
</organism>
<proteinExistence type="predicted"/>
<accession>A0A1W2EN28</accession>
<keyword evidence="3" id="KW-1185">Reference proteome</keyword>
<dbReference type="InterPro" id="IPR024264">
    <property type="entry name" value="DUF3786"/>
</dbReference>
<dbReference type="RefSeq" id="WP_084071681.1">
    <property type="nucleotide sequence ID" value="NZ_FWXY01000036.1"/>
</dbReference>
<protein>
    <recommendedName>
        <fullName evidence="1">DUF3786 domain-containing protein</fullName>
    </recommendedName>
</protein>
<evidence type="ECO:0000313" key="3">
    <source>
        <dbReference type="Proteomes" id="UP000192418"/>
    </source>
</evidence>
<dbReference type="Pfam" id="PF12654">
    <property type="entry name" value="DUF3786"/>
    <property type="match status" value="1"/>
</dbReference>
<evidence type="ECO:0000313" key="2">
    <source>
        <dbReference type="EMBL" id="SMD11045.1"/>
    </source>
</evidence>
<dbReference type="STRING" id="1121400.SAMN02746065_13619"/>
<reference evidence="2 3" key="1">
    <citation type="submission" date="2017-04" db="EMBL/GenBank/DDBJ databases">
        <authorList>
            <person name="Afonso C.L."/>
            <person name="Miller P.J."/>
            <person name="Scott M.A."/>
            <person name="Spackman E."/>
            <person name="Goraichik I."/>
            <person name="Dimitrov K.M."/>
            <person name="Suarez D.L."/>
            <person name="Swayne D.E."/>
        </authorList>
    </citation>
    <scope>NUCLEOTIDE SEQUENCE [LARGE SCALE GENOMIC DNA]</scope>
    <source>
        <strain evidence="2 3">DSM 3385</strain>
    </source>
</reference>
<dbReference type="AlphaFoldDB" id="A0A1W2EN28"/>
<dbReference type="Proteomes" id="UP000192418">
    <property type="component" value="Unassembled WGS sequence"/>
</dbReference>
<dbReference type="OrthoDB" id="5418701at2"/>
<name>A0A1W2EN28_9BACT</name>
<sequence length="206" mass="23083">MGFGKSEVFEETYANYLKEIEQIDLKKRSEILGGRMEKNHLCLPFYDQWFSIGPEGIFDVSGKRCGFSVAVVLLKYILMCPDTPIVPGGEWLTFRDFKDSGPLISYFTANTNKTLEQTFAGKCQLLKDACGALGAKEGEFTDTYDISLMVNALPKIPVMINFNDRDEEFPAAASILYRKTTEVYLDMESLAISGTWLAGRLLNHGT</sequence>